<dbReference type="Pfam" id="PF01368">
    <property type="entry name" value="DHH"/>
    <property type="match status" value="1"/>
</dbReference>
<dbReference type="STRING" id="360412.LARV_03041"/>
<dbReference type="GO" id="GO:0000049">
    <property type="term" value="F:tRNA binding"/>
    <property type="evidence" value="ECO:0007669"/>
    <property type="project" value="UniProtKB-KW"/>
</dbReference>
<evidence type="ECO:0000256" key="5">
    <source>
        <dbReference type="ARBA" id="ARBA00022694"/>
    </source>
</evidence>
<keyword evidence="15" id="KW-1185">Reference proteome</keyword>
<organism evidence="14">
    <name type="scientific">Longilinea arvoryzae</name>
    <dbReference type="NCBI Taxonomy" id="360412"/>
    <lineage>
        <taxon>Bacteria</taxon>
        <taxon>Bacillati</taxon>
        <taxon>Chloroflexota</taxon>
        <taxon>Anaerolineae</taxon>
        <taxon>Anaerolineales</taxon>
        <taxon>Anaerolineaceae</taxon>
        <taxon>Longilinea</taxon>
    </lineage>
</organism>
<comment type="similarity">
    <text evidence="2 12">Belongs to the tRNA nucleotidyltransferase/poly(A) polymerase family.</text>
</comment>
<evidence type="ECO:0000256" key="2">
    <source>
        <dbReference type="ARBA" id="ARBA00007265"/>
    </source>
</evidence>
<evidence type="ECO:0000256" key="1">
    <source>
        <dbReference type="ARBA" id="ARBA00001946"/>
    </source>
</evidence>
<evidence type="ECO:0000256" key="12">
    <source>
        <dbReference type="RuleBase" id="RU003953"/>
    </source>
</evidence>
<dbReference type="InterPro" id="IPR032828">
    <property type="entry name" value="PolyA_RNA-bd"/>
</dbReference>
<dbReference type="InterPro" id="IPR001667">
    <property type="entry name" value="DDH_dom"/>
</dbReference>
<keyword evidence="7" id="KW-0479">Metal-binding</keyword>
<keyword evidence="8" id="KW-0547">Nucleotide-binding</keyword>
<keyword evidence="11" id="KW-0129">CBS domain</keyword>
<dbReference type="Pfam" id="PF00571">
    <property type="entry name" value="CBS"/>
    <property type="match status" value="2"/>
</dbReference>
<evidence type="ECO:0000256" key="10">
    <source>
        <dbReference type="ARBA" id="ARBA00022884"/>
    </source>
</evidence>
<evidence type="ECO:0000256" key="11">
    <source>
        <dbReference type="PROSITE-ProRule" id="PRU00703"/>
    </source>
</evidence>
<dbReference type="InterPro" id="IPR046342">
    <property type="entry name" value="CBS_dom_sf"/>
</dbReference>
<dbReference type="InterPro" id="IPR002646">
    <property type="entry name" value="PolA_pol_head_dom"/>
</dbReference>
<keyword evidence="5" id="KW-0819">tRNA processing</keyword>
<keyword evidence="10 12" id="KW-0694">RNA-binding</keyword>
<dbReference type="CDD" id="cd05398">
    <property type="entry name" value="NT_ClassII-CCAase"/>
    <property type="match status" value="1"/>
</dbReference>
<dbReference type="GO" id="GO:0000166">
    <property type="term" value="F:nucleotide binding"/>
    <property type="evidence" value="ECO:0007669"/>
    <property type="project" value="UniProtKB-KW"/>
</dbReference>
<feature type="domain" description="CBS" evidence="13">
    <location>
        <begin position="317"/>
        <end position="372"/>
    </location>
</feature>
<reference evidence="14" key="1">
    <citation type="submission" date="2015-07" db="EMBL/GenBank/DDBJ databases">
        <title>Draft Genome Sequences of Anaerolinea thermolimosa IMO-1, Bellilinea caldifistulae GOMI-1, Leptolinea tardivitalis YMTK-2, Levilinea saccharolytica KIBI-1,Longilinea arvoryzae KOME-1, Previously Described as Members of the Anaerolineaceae (Chloroflexi).</title>
        <authorList>
            <person name="Sekiguchi Y."/>
            <person name="Ohashi A."/>
            <person name="Matsuura N."/>
            <person name="Tourlousse M.D."/>
        </authorList>
    </citation>
    <scope>NUCLEOTIDE SEQUENCE [LARGE SCALE GENOMIC DNA]</scope>
    <source>
        <strain evidence="14">KOME-1</strain>
    </source>
</reference>
<dbReference type="RefSeq" id="WP_075074442.1">
    <property type="nucleotide sequence ID" value="NZ_DF967972.1"/>
</dbReference>
<dbReference type="GO" id="GO:0008033">
    <property type="term" value="P:tRNA processing"/>
    <property type="evidence" value="ECO:0007669"/>
    <property type="project" value="UniProtKB-KW"/>
</dbReference>
<dbReference type="PANTHER" id="PTHR47788">
    <property type="entry name" value="POLYA POLYMERASE"/>
    <property type="match status" value="1"/>
</dbReference>
<dbReference type="Gene3D" id="3.10.310.30">
    <property type="match status" value="1"/>
</dbReference>
<evidence type="ECO:0000256" key="7">
    <source>
        <dbReference type="ARBA" id="ARBA00022723"/>
    </source>
</evidence>
<dbReference type="Gene3D" id="3.10.580.10">
    <property type="entry name" value="CBS-domain"/>
    <property type="match status" value="1"/>
</dbReference>
<feature type="domain" description="CBS" evidence="13">
    <location>
        <begin position="378"/>
        <end position="435"/>
    </location>
</feature>
<dbReference type="AlphaFoldDB" id="A0A0S7BI36"/>
<gene>
    <name evidence="14" type="ORF">LARV_03041</name>
</gene>
<proteinExistence type="inferred from homology"/>
<dbReference type="InterPro" id="IPR038763">
    <property type="entry name" value="DHH_sf"/>
</dbReference>
<dbReference type="Gene3D" id="1.10.3090.10">
    <property type="entry name" value="cca-adding enzyme, domain 2"/>
    <property type="match status" value="1"/>
</dbReference>
<keyword evidence="9" id="KW-0460">Magnesium</keyword>
<evidence type="ECO:0000256" key="6">
    <source>
        <dbReference type="ARBA" id="ARBA00022695"/>
    </source>
</evidence>
<evidence type="ECO:0000313" key="15">
    <source>
        <dbReference type="Proteomes" id="UP000055060"/>
    </source>
</evidence>
<keyword evidence="4 12" id="KW-0808">Transferase</keyword>
<dbReference type="EMBL" id="DF967972">
    <property type="protein sequence ID" value="GAP15257.1"/>
    <property type="molecule type" value="Genomic_DNA"/>
</dbReference>
<dbReference type="PROSITE" id="PS51371">
    <property type="entry name" value="CBS"/>
    <property type="match status" value="2"/>
</dbReference>
<dbReference type="SUPFAM" id="SSF81301">
    <property type="entry name" value="Nucleotidyltransferase"/>
    <property type="match status" value="1"/>
</dbReference>
<evidence type="ECO:0000256" key="9">
    <source>
        <dbReference type="ARBA" id="ARBA00022842"/>
    </source>
</evidence>
<name>A0A0S7BI36_9CHLR</name>
<dbReference type="Pfam" id="PF12627">
    <property type="entry name" value="PolyA_pol_RNAbd"/>
    <property type="match status" value="1"/>
</dbReference>
<evidence type="ECO:0000256" key="3">
    <source>
        <dbReference type="ARBA" id="ARBA00022555"/>
    </source>
</evidence>
<keyword evidence="6" id="KW-0548">Nucleotidyltransferase</keyword>
<dbReference type="OrthoDB" id="9805698at2"/>
<sequence>MQIILTHEQADFDAIGALLGAALLNENDIAVQPRRMNRNVRAFINIYSSELPFIDSRDLPQGPIDGITLVDTQSMVTLKGVGNLTRVHVIDHHTVRADFPADWSIHTDRVGSCTTLFVEDLREHNGALSTIQATLLALGIYEDTGSLTYANTTPRDVRAAAFLLEQGASLRILSEYLNGPLSTEQRQLYDLLVGTTETHHINGQNVVIAAAAAPTMTEEISSVAHKIRDLLDPDALFMLVSSSEGVRMVARSTTDQIDVSAVAGQFGGRGHERAAAALIRSKGEPDQGLSPLECVKRDLLAMLPRFVRPSVIVGQIMSRRPMLLSPETSAQDAAILMQRYGYEGYPVVDNGRVIGLLTRRAVDRAISHHLNLTAASLMEAGEVTVSPRDPLDQLQRVMAETGWGQVPVVDPTSGEVIGIVTRTDLLKTLGTGAALLPGKQNLAERLEAALSQARLAFLKLIAAQAYELRKPVYIVGGFVRDLILERPSFDFDVVVEGNAINLAKALEKNYGGHLVSHSRFGTAKWQIDDVRAELIRYLPGDGHFDAADLPESLDLISARTEFYEYPTALPTVERSSIKLDLHRRDFTINTLALRLDGRHYGDLYDYWGGMNDLRRGSVRVLHSLSFVDDPTRMLRAVRFEQRFHFRIEERTLELIAEATDLLRQVSADRLRHELDLMLSEENAAAMLARLDELGLLRAIHPDFIWKNEWRERLESALVKPLPAEWDLPDSAGHMPARRFIAYLLWLMQFPLEAGLAVANRLRFPRPMLQSIQAVSLIKQTLPALSSPRPSQVVNELDGVSPLALYALRLDGLAPNLEILLEQYIHRWRKIHPFTGGEDLNRLGLVPGPAYRQILTQLRNAWLDGEISSPEAEQLWLSAMMKEIDPYA</sequence>
<dbReference type="Pfam" id="PF01743">
    <property type="entry name" value="PolyA_pol"/>
    <property type="match status" value="1"/>
</dbReference>
<dbReference type="SUPFAM" id="SSF64182">
    <property type="entry name" value="DHH phosphoesterases"/>
    <property type="match status" value="1"/>
</dbReference>
<evidence type="ECO:0000256" key="8">
    <source>
        <dbReference type="ARBA" id="ARBA00022741"/>
    </source>
</evidence>
<dbReference type="SUPFAM" id="SSF54631">
    <property type="entry name" value="CBS-domain pair"/>
    <property type="match status" value="1"/>
</dbReference>
<evidence type="ECO:0000256" key="4">
    <source>
        <dbReference type="ARBA" id="ARBA00022679"/>
    </source>
</evidence>
<keyword evidence="3" id="KW-0820">tRNA-binding</keyword>
<dbReference type="InterPro" id="IPR052390">
    <property type="entry name" value="tRNA_nt/polyA_polymerase"/>
</dbReference>
<dbReference type="InterPro" id="IPR000644">
    <property type="entry name" value="CBS_dom"/>
</dbReference>
<dbReference type="Proteomes" id="UP000055060">
    <property type="component" value="Unassembled WGS sequence"/>
</dbReference>
<dbReference type="GO" id="GO:0046872">
    <property type="term" value="F:metal ion binding"/>
    <property type="evidence" value="ECO:0007669"/>
    <property type="project" value="UniProtKB-KW"/>
</dbReference>
<dbReference type="PANTHER" id="PTHR47788:SF1">
    <property type="entry name" value="A-ADDING TRNA NUCLEOTIDYLTRANSFERASE"/>
    <property type="match status" value="1"/>
</dbReference>
<dbReference type="Gene3D" id="3.90.1640.10">
    <property type="entry name" value="inorganic pyrophosphatase (n-terminal core)"/>
    <property type="match status" value="1"/>
</dbReference>
<protein>
    <submittedName>
        <fullName evidence="14">tRNA nucleotidyltransferase/poly(A) polymerase</fullName>
    </submittedName>
</protein>
<dbReference type="SUPFAM" id="SSF81891">
    <property type="entry name" value="Poly A polymerase C-terminal region-like"/>
    <property type="match status" value="1"/>
</dbReference>
<evidence type="ECO:0000259" key="13">
    <source>
        <dbReference type="PROSITE" id="PS51371"/>
    </source>
</evidence>
<evidence type="ECO:0000313" key="14">
    <source>
        <dbReference type="EMBL" id="GAP15257.1"/>
    </source>
</evidence>
<accession>A0A0S7BI36</accession>
<dbReference type="GO" id="GO:0016779">
    <property type="term" value="F:nucleotidyltransferase activity"/>
    <property type="evidence" value="ECO:0007669"/>
    <property type="project" value="UniProtKB-KW"/>
</dbReference>
<dbReference type="Gene3D" id="3.30.460.10">
    <property type="entry name" value="Beta Polymerase, domain 2"/>
    <property type="match status" value="1"/>
</dbReference>
<dbReference type="SMART" id="SM00116">
    <property type="entry name" value="CBS"/>
    <property type="match status" value="2"/>
</dbReference>
<dbReference type="InterPro" id="IPR043519">
    <property type="entry name" value="NT_sf"/>
</dbReference>
<comment type="cofactor">
    <cofactor evidence="1">
        <name>Mg(2+)</name>
        <dbReference type="ChEBI" id="CHEBI:18420"/>
    </cofactor>
</comment>